<organism evidence="1 2">
    <name type="scientific">Reinekea blandensis MED297</name>
    <dbReference type="NCBI Taxonomy" id="314283"/>
    <lineage>
        <taxon>Bacteria</taxon>
        <taxon>Pseudomonadati</taxon>
        <taxon>Pseudomonadota</taxon>
        <taxon>Gammaproteobacteria</taxon>
        <taxon>Oceanospirillales</taxon>
        <taxon>Saccharospirillaceae</taxon>
        <taxon>Reinekea</taxon>
    </lineage>
</organism>
<dbReference type="RefSeq" id="WP_008041552.1">
    <property type="nucleotide sequence ID" value="NZ_CH724149.1"/>
</dbReference>
<gene>
    <name evidence="1" type="ORF">MED297_10506</name>
</gene>
<dbReference type="HOGENOM" id="CLU_2221026_0_0_6"/>
<evidence type="ECO:0000313" key="2">
    <source>
        <dbReference type="Proteomes" id="UP000005953"/>
    </source>
</evidence>
<name>A4BAH9_9GAMM</name>
<comment type="caution">
    <text evidence="1">The sequence shown here is derived from an EMBL/GenBank/DDBJ whole genome shotgun (WGS) entry which is preliminary data.</text>
</comment>
<dbReference type="EMBL" id="AAOE01000002">
    <property type="protein sequence ID" value="EAR10935.1"/>
    <property type="molecule type" value="Genomic_DNA"/>
</dbReference>
<dbReference type="OrthoDB" id="6198307at2"/>
<proteinExistence type="predicted"/>
<sequence length="106" mass="11735">MSTSAESAKQWVDSKQPSTEQIQEVVDKLEKRIEAWDGDEESIQGSIEALDYLSAFLVKEETPSVSQVPLDTSNLIPDSAPVELEQEVKEKTFAELKAQLGIAVKK</sequence>
<dbReference type="AlphaFoldDB" id="A4BAH9"/>
<keyword evidence="2" id="KW-1185">Reference proteome</keyword>
<dbReference type="Proteomes" id="UP000005953">
    <property type="component" value="Unassembled WGS sequence"/>
</dbReference>
<protein>
    <submittedName>
        <fullName evidence="1">Uncharacterized protein</fullName>
    </submittedName>
</protein>
<reference evidence="1 2" key="1">
    <citation type="submission" date="2006-02" db="EMBL/GenBank/DDBJ databases">
        <authorList>
            <person name="Pinhassi J."/>
            <person name="Pedros-Alio C."/>
            <person name="Ferriera S."/>
            <person name="Johnson J."/>
            <person name="Kravitz S."/>
            <person name="Halpern A."/>
            <person name="Remington K."/>
            <person name="Beeson K."/>
            <person name="Tran B."/>
            <person name="Rogers Y.-H."/>
            <person name="Friedman R."/>
            <person name="Venter J.C."/>
        </authorList>
    </citation>
    <scope>NUCLEOTIDE SEQUENCE [LARGE SCALE GENOMIC DNA]</scope>
    <source>
        <strain evidence="1 2">MED297</strain>
    </source>
</reference>
<evidence type="ECO:0000313" key="1">
    <source>
        <dbReference type="EMBL" id="EAR10935.1"/>
    </source>
</evidence>
<accession>A4BAH9</accession>
<dbReference type="STRING" id="314283.MED297_10506"/>